<proteinExistence type="predicted"/>
<dbReference type="SMART" id="SM00382">
    <property type="entry name" value="AAA"/>
    <property type="match status" value="2"/>
</dbReference>
<dbReference type="InterPro" id="IPR051309">
    <property type="entry name" value="ABCF_ATPase"/>
</dbReference>
<dbReference type="EMBL" id="AEBR01000039">
    <property type="protein sequence ID" value="EFM83030.1"/>
    <property type="molecule type" value="Genomic_DNA"/>
</dbReference>
<dbReference type="CDD" id="cd03221">
    <property type="entry name" value="ABCF_EF-3"/>
    <property type="match status" value="2"/>
</dbReference>
<sequence length="498" mass="57312">MSKIELKQLSFAYDNQEALLFDQANITMDTNWKLGLIGRNGRGKTTLLRLLQKQLDYQGEILHQVDFVYFPQTVAEEQQLTYYVLQEVTSFEQWELERELTLLNVDPEVLWRPFSSLSGGEKTKVLLGLLFIEENAFPLIDEPTNHLDLAGRQQVAEYLKKKKHGFILVSHDRAFVDEVVDHILAIEKSQLTLYQGDFSIYEEQKKLRDAFELAENEKIKKEVNRLKETARKKAEWSMNREGDKYGNAKEKGSGAIFDTGAIGARAARVMKRSKHIQQRAETQLAEKEKLLKDLEYIDPLSMDYQPTHHKTLLTVEELRLGYEKNWLFTPISFSINAGEIVGITGKNGSGKSSLIQYLLGDFSGDSEGEATLAHQLTISYVRQDYEDNQGTLSEFAEKNQLDYTQFLNNLRKLGMERAVFTNRIEQMSMGQRKKVEVAKSLSQSAELYIWDEPLNYLDVFNHQQLEALILSVRPAMLVIEHDAHFMKKITDKKIVLKS</sequence>
<dbReference type="Proteomes" id="UP000004846">
    <property type="component" value="Unassembled WGS sequence"/>
</dbReference>
<gene>
    <name evidence="4" type="ORF">HMPREF9498_01380</name>
</gene>
<dbReference type="Pfam" id="PF00005">
    <property type="entry name" value="ABC_tran"/>
    <property type="match status" value="2"/>
</dbReference>
<evidence type="ECO:0000256" key="1">
    <source>
        <dbReference type="ARBA" id="ARBA00022741"/>
    </source>
</evidence>
<keyword evidence="1" id="KW-0547">Nucleotide-binding</keyword>
<dbReference type="InterPro" id="IPR003593">
    <property type="entry name" value="AAA+_ATPase"/>
</dbReference>
<dbReference type="HOGENOM" id="CLU_000604_36_3_9"/>
<dbReference type="NCBIfam" id="NF000167">
    <property type="entry name" value="ABCF_Lsa_all"/>
    <property type="match status" value="1"/>
</dbReference>
<dbReference type="SUPFAM" id="SSF52540">
    <property type="entry name" value="P-loop containing nucleoside triphosphate hydrolases"/>
    <property type="match status" value="2"/>
</dbReference>
<dbReference type="GO" id="GO:0016887">
    <property type="term" value="F:ATP hydrolysis activity"/>
    <property type="evidence" value="ECO:0007669"/>
    <property type="project" value="InterPro"/>
</dbReference>
<dbReference type="AlphaFoldDB" id="A0A125W6R6"/>
<dbReference type="InterPro" id="IPR027417">
    <property type="entry name" value="P-loop_NTPase"/>
</dbReference>
<evidence type="ECO:0000313" key="5">
    <source>
        <dbReference type="Proteomes" id="UP000004846"/>
    </source>
</evidence>
<protein>
    <submittedName>
        <fullName evidence="4">ABC transporter, ATP-binding protein</fullName>
    </submittedName>
</protein>
<dbReference type="Gene3D" id="3.40.50.300">
    <property type="entry name" value="P-loop containing nucleotide triphosphate hydrolases"/>
    <property type="match status" value="2"/>
</dbReference>
<dbReference type="PROSITE" id="PS50893">
    <property type="entry name" value="ABC_TRANSPORTER_2"/>
    <property type="match status" value="2"/>
</dbReference>
<dbReference type="RefSeq" id="WP_002372298.1">
    <property type="nucleotide sequence ID" value="NZ_GL454440.1"/>
</dbReference>
<dbReference type="PROSITE" id="PS00211">
    <property type="entry name" value="ABC_TRANSPORTER_1"/>
    <property type="match status" value="1"/>
</dbReference>
<keyword evidence="2 4" id="KW-0067">ATP-binding</keyword>
<dbReference type="GO" id="GO:0005524">
    <property type="term" value="F:ATP binding"/>
    <property type="evidence" value="ECO:0007669"/>
    <property type="project" value="UniProtKB-KW"/>
</dbReference>
<evidence type="ECO:0000259" key="3">
    <source>
        <dbReference type="PROSITE" id="PS50893"/>
    </source>
</evidence>
<organism evidence="4 5">
    <name type="scientific">Enterococcus faecalis TX4248</name>
    <dbReference type="NCBI Taxonomy" id="749495"/>
    <lineage>
        <taxon>Bacteria</taxon>
        <taxon>Bacillati</taxon>
        <taxon>Bacillota</taxon>
        <taxon>Bacilli</taxon>
        <taxon>Lactobacillales</taxon>
        <taxon>Enterococcaceae</taxon>
        <taxon>Enterococcus</taxon>
    </lineage>
</organism>
<reference evidence="4 5" key="1">
    <citation type="submission" date="2010-07" db="EMBL/GenBank/DDBJ databases">
        <authorList>
            <person name="Sid Ahmed O."/>
        </authorList>
    </citation>
    <scope>NUCLEOTIDE SEQUENCE [LARGE SCALE GENOMIC DNA]</scope>
    <source>
        <strain evidence="4 5">TX4248</strain>
    </source>
</reference>
<dbReference type="InterPro" id="IPR017871">
    <property type="entry name" value="ABC_transporter-like_CS"/>
</dbReference>
<feature type="domain" description="ABC transporter" evidence="3">
    <location>
        <begin position="4"/>
        <end position="213"/>
    </location>
</feature>
<evidence type="ECO:0000256" key="2">
    <source>
        <dbReference type="ARBA" id="ARBA00022840"/>
    </source>
</evidence>
<dbReference type="PANTHER" id="PTHR42855:SF2">
    <property type="entry name" value="DRUG RESISTANCE ABC TRANSPORTER,ATP-BINDING PROTEIN"/>
    <property type="match status" value="1"/>
</dbReference>
<comment type="caution">
    <text evidence="4">The sequence shown here is derived from an EMBL/GenBank/DDBJ whole genome shotgun (WGS) entry which is preliminary data.</text>
</comment>
<accession>A0A125W6R6</accession>
<dbReference type="NCBIfam" id="NF000355">
    <property type="entry name" value="ribo_prot_ABC_F"/>
    <property type="match status" value="1"/>
</dbReference>
<evidence type="ECO:0000313" key="4">
    <source>
        <dbReference type="EMBL" id="EFM83030.1"/>
    </source>
</evidence>
<name>A0A125W6R6_ENTFL</name>
<feature type="domain" description="ABC transporter" evidence="3">
    <location>
        <begin position="313"/>
        <end position="498"/>
    </location>
</feature>
<dbReference type="InterPro" id="IPR003439">
    <property type="entry name" value="ABC_transporter-like_ATP-bd"/>
</dbReference>
<dbReference type="PANTHER" id="PTHR42855">
    <property type="entry name" value="ABC TRANSPORTER ATP-BINDING SUBUNIT"/>
    <property type="match status" value="1"/>
</dbReference>